<keyword evidence="10" id="KW-1185">Reference proteome</keyword>
<dbReference type="GO" id="GO:0055085">
    <property type="term" value="P:transmembrane transport"/>
    <property type="evidence" value="ECO:0007669"/>
    <property type="project" value="InterPro"/>
</dbReference>
<keyword evidence="3 7" id="KW-0812">Transmembrane</keyword>
<evidence type="ECO:0000259" key="8">
    <source>
        <dbReference type="PROSITE" id="PS50928"/>
    </source>
</evidence>
<evidence type="ECO:0000256" key="5">
    <source>
        <dbReference type="ARBA" id="ARBA00023136"/>
    </source>
</evidence>
<organism evidence="9 10">
    <name type="scientific">Neobacillus vireti LMG 21834</name>
    <dbReference type="NCBI Taxonomy" id="1131730"/>
    <lineage>
        <taxon>Bacteria</taxon>
        <taxon>Bacillati</taxon>
        <taxon>Bacillota</taxon>
        <taxon>Bacilli</taxon>
        <taxon>Bacillales</taxon>
        <taxon>Bacillaceae</taxon>
        <taxon>Neobacillus</taxon>
    </lineage>
</organism>
<keyword evidence="5 7" id="KW-0472">Membrane</keyword>
<sequence length="333" mass="37959">MRRYKKTIIGSSLLLIILLMSCLYPLYGPADFNQKVLIHDENGRVIDRAPFPPSEEHWLGTTRNGEDVHWVLLYGVKFTLIAAFSVAVLRVIFGGIVGIIISLWAPFLKRYFKDFFLTMRYIPSILIAIILMIPIKFPDDVAISSIVTYQLIILVFIGFPSVTVFAADITDELLKTSFVQSSYLMGAGNFHIIKRQLLPYMRSYGILFTVQQILSTLQIIMQLSIFELFLGGANRAGIFGYDDPYGRPKLASMSYEWAGLIGQNFTEFTQMPWIVFAPLLGFFVLILIINMIKKELENNILGVQLMKTKRKRKKEKPLPAAQTHTGKFDFLHD</sequence>
<comment type="caution">
    <text evidence="9">The sequence shown here is derived from an EMBL/GenBank/DDBJ whole genome shotgun (WGS) entry which is preliminary data.</text>
</comment>
<dbReference type="EMBL" id="ALAN01000105">
    <property type="protein sequence ID" value="ETI67077.1"/>
    <property type="molecule type" value="Genomic_DNA"/>
</dbReference>
<dbReference type="InterPro" id="IPR000515">
    <property type="entry name" value="MetI-like"/>
</dbReference>
<keyword evidence="4 7" id="KW-1133">Transmembrane helix</keyword>
<dbReference type="PANTHER" id="PTHR43839:SF3">
    <property type="entry name" value="OLIGOPEPTIDE ABC TRANSPORTER, PERMEASE PROTEIN"/>
    <property type="match status" value="1"/>
</dbReference>
<proteinExistence type="predicted"/>
<accession>A0AB94IJ80</accession>
<feature type="transmembrane region" description="Helical" evidence="7">
    <location>
        <begin position="117"/>
        <end position="135"/>
    </location>
</feature>
<reference evidence="9 10" key="1">
    <citation type="journal article" date="2014" name="Environ. Microbiol.">
        <title>The nitrate-ammonifying and nosZ-carrying bacterium Bacillus vireti is a potent source and sink for nitric and nitrous oxide under high nitrate conditions.</title>
        <authorList>
            <person name="Mania D."/>
            <person name="Heylen K."/>
            <person name="van Spanning R.J."/>
            <person name="Frostegard A."/>
        </authorList>
    </citation>
    <scope>NUCLEOTIDE SEQUENCE [LARGE SCALE GENOMIC DNA]</scope>
    <source>
        <strain evidence="9 10">LMG 21834</strain>
    </source>
</reference>
<evidence type="ECO:0000256" key="6">
    <source>
        <dbReference type="SAM" id="MobiDB-lite"/>
    </source>
</evidence>
<dbReference type="SUPFAM" id="SSF161098">
    <property type="entry name" value="MetI-like"/>
    <property type="match status" value="1"/>
</dbReference>
<dbReference type="RefSeq" id="WP_024030013.1">
    <property type="nucleotide sequence ID" value="NZ_ALAN01000105.1"/>
</dbReference>
<name>A0AB94IJ80_9BACI</name>
<dbReference type="Proteomes" id="UP000018877">
    <property type="component" value="Unassembled WGS sequence"/>
</dbReference>
<feature type="transmembrane region" description="Helical" evidence="7">
    <location>
        <begin position="147"/>
        <end position="167"/>
    </location>
</feature>
<dbReference type="Gene3D" id="1.10.3720.10">
    <property type="entry name" value="MetI-like"/>
    <property type="match status" value="1"/>
</dbReference>
<feature type="domain" description="ABC transmembrane type-1" evidence="8">
    <location>
        <begin position="76"/>
        <end position="293"/>
    </location>
</feature>
<evidence type="ECO:0000256" key="1">
    <source>
        <dbReference type="ARBA" id="ARBA00004141"/>
    </source>
</evidence>
<evidence type="ECO:0000256" key="7">
    <source>
        <dbReference type="SAM" id="Phobius"/>
    </source>
</evidence>
<dbReference type="PROSITE" id="PS50928">
    <property type="entry name" value="ABC_TM1"/>
    <property type="match status" value="1"/>
</dbReference>
<feature type="transmembrane region" description="Helical" evidence="7">
    <location>
        <begin position="80"/>
        <end position="105"/>
    </location>
</feature>
<feature type="transmembrane region" description="Helical" evidence="7">
    <location>
        <begin position="204"/>
        <end position="225"/>
    </location>
</feature>
<evidence type="ECO:0000256" key="2">
    <source>
        <dbReference type="ARBA" id="ARBA00022448"/>
    </source>
</evidence>
<dbReference type="InterPro" id="IPR035906">
    <property type="entry name" value="MetI-like_sf"/>
</dbReference>
<evidence type="ECO:0000313" key="9">
    <source>
        <dbReference type="EMBL" id="ETI67077.1"/>
    </source>
</evidence>
<feature type="transmembrane region" description="Helical" evidence="7">
    <location>
        <begin position="7"/>
        <end position="27"/>
    </location>
</feature>
<keyword evidence="2" id="KW-0813">Transport</keyword>
<dbReference type="AlphaFoldDB" id="A0AB94IJ80"/>
<feature type="region of interest" description="Disordered" evidence="6">
    <location>
        <begin position="312"/>
        <end position="333"/>
    </location>
</feature>
<evidence type="ECO:0000256" key="4">
    <source>
        <dbReference type="ARBA" id="ARBA00022989"/>
    </source>
</evidence>
<gene>
    <name evidence="9" type="ORF">BAVI_19219</name>
</gene>
<dbReference type="GO" id="GO:0016020">
    <property type="term" value="C:membrane"/>
    <property type="evidence" value="ECO:0007669"/>
    <property type="project" value="UniProtKB-SubCell"/>
</dbReference>
<dbReference type="PROSITE" id="PS51257">
    <property type="entry name" value="PROKAR_LIPOPROTEIN"/>
    <property type="match status" value="1"/>
</dbReference>
<evidence type="ECO:0000313" key="10">
    <source>
        <dbReference type="Proteomes" id="UP000018877"/>
    </source>
</evidence>
<dbReference type="PANTHER" id="PTHR43839">
    <property type="entry name" value="OPPC IN A BINDING PROTEIN-DEPENDENT TRANSPORT SYSTEM"/>
    <property type="match status" value="1"/>
</dbReference>
<evidence type="ECO:0000256" key="3">
    <source>
        <dbReference type="ARBA" id="ARBA00022692"/>
    </source>
</evidence>
<dbReference type="CDD" id="cd06261">
    <property type="entry name" value="TM_PBP2"/>
    <property type="match status" value="1"/>
</dbReference>
<protein>
    <submittedName>
        <fullName evidence="9">Peptide/nickel transport system permease protein</fullName>
    </submittedName>
</protein>
<feature type="transmembrane region" description="Helical" evidence="7">
    <location>
        <begin position="273"/>
        <end position="292"/>
    </location>
</feature>
<comment type="subcellular location">
    <subcellularLocation>
        <location evidence="1">Membrane</location>
        <topology evidence="1">Multi-pass membrane protein</topology>
    </subcellularLocation>
</comment>